<reference evidence="2" key="1">
    <citation type="submission" date="2019-05" db="EMBL/GenBank/DDBJ databases">
        <title>Methanoculleus sp. FWC-SCC1, a methanogenic archaeon isolated from deep marine cold seep.</title>
        <authorList>
            <person name="Chen Y.-W."/>
            <person name="Chen S.-C."/>
            <person name="Teng N.-H."/>
            <person name="Lai M.-C."/>
        </authorList>
    </citation>
    <scope>NUCLEOTIDE SEQUENCE</scope>
    <source>
        <strain evidence="2">FWC-SCC1</strain>
    </source>
</reference>
<dbReference type="RefSeq" id="WP_301663987.1">
    <property type="nucleotide sequence ID" value="NZ_VCYH01000005.1"/>
</dbReference>
<keyword evidence="3" id="KW-1185">Reference proteome</keyword>
<dbReference type="Pfam" id="PF13619">
    <property type="entry name" value="KTSC"/>
    <property type="match status" value="1"/>
</dbReference>
<dbReference type="Proteomes" id="UP001168338">
    <property type="component" value="Unassembled WGS sequence"/>
</dbReference>
<gene>
    <name evidence="2" type="ORF">FGU65_08170</name>
</gene>
<evidence type="ECO:0000259" key="1">
    <source>
        <dbReference type="Pfam" id="PF13619"/>
    </source>
</evidence>
<dbReference type="InterPro" id="IPR025309">
    <property type="entry name" value="KTSC_dom"/>
</dbReference>
<protein>
    <submittedName>
        <fullName evidence="2">KTSC domain-containing protein</fullName>
    </submittedName>
</protein>
<evidence type="ECO:0000313" key="3">
    <source>
        <dbReference type="Proteomes" id="UP001168338"/>
    </source>
</evidence>
<feature type="domain" description="KTSC" evidence="1">
    <location>
        <begin position="7"/>
        <end position="64"/>
    </location>
</feature>
<name>A0ABT8MAA3_9EURY</name>
<evidence type="ECO:0000313" key="2">
    <source>
        <dbReference type="EMBL" id="MDN7024861.1"/>
    </source>
</evidence>
<accession>A0ABT8MAA3</accession>
<proteinExistence type="predicted"/>
<organism evidence="2 3">
    <name type="scientific">Methanoculleus frigidifontis</name>
    <dbReference type="NCBI Taxonomy" id="2584085"/>
    <lineage>
        <taxon>Archaea</taxon>
        <taxon>Methanobacteriati</taxon>
        <taxon>Methanobacteriota</taxon>
        <taxon>Stenosarchaea group</taxon>
        <taxon>Methanomicrobia</taxon>
        <taxon>Methanomicrobiales</taxon>
        <taxon>Methanomicrobiaceae</taxon>
        <taxon>Methanoculleus</taxon>
    </lineage>
</organism>
<sequence length="74" mass="8397">MDRRPLQSGLLRSAGYDRGSRALEIEFADGRVVQYYNVDSAVYRNRIEAATPEAFFHEVIEGSFPSAPVKEAYR</sequence>
<comment type="caution">
    <text evidence="2">The sequence shown here is derived from an EMBL/GenBank/DDBJ whole genome shotgun (WGS) entry which is preliminary data.</text>
</comment>
<dbReference type="EMBL" id="VCYH01000005">
    <property type="protein sequence ID" value="MDN7024861.1"/>
    <property type="molecule type" value="Genomic_DNA"/>
</dbReference>